<dbReference type="Proteomes" id="UP000662736">
    <property type="component" value="Chromosome"/>
</dbReference>
<gene>
    <name evidence="2" type="ORF">J1G54_05415</name>
    <name evidence="3" type="ORF">QBL01_06290</name>
</gene>
<protein>
    <submittedName>
        <fullName evidence="3">Uncharacterized protein</fullName>
    </submittedName>
</protein>
<evidence type="ECO:0000313" key="2">
    <source>
        <dbReference type="EMBL" id="QSX17949.1"/>
    </source>
</evidence>
<name>A0AAJ6AL90_GLAPU</name>
<reference evidence="2" key="1">
    <citation type="submission" date="2021-03" db="EMBL/GenBank/DDBJ databases">
        <title>Characterization of a novel Integrative Conjugative Element in Glaesserella parasuis.</title>
        <authorList>
            <person name="Hu G."/>
            <person name="Sun H."/>
        </authorList>
    </citation>
    <scope>NUCLEOTIDE SEQUENCE</scope>
    <source>
        <strain evidence="2">GHP1807</strain>
    </source>
</reference>
<dbReference type="AlphaFoldDB" id="A0AAJ6AL90"/>
<sequence length="84" mass="9504">MDLLAYFIIGSFILAILAHAFMGFAFFIALIVAAINFIFYPFIILVSLFIPKARTELKKTSEQYSNTVEQEIAAIKRISNNVKI</sequence>
<dbReference type="EMBL" id="CP121769">
    <property type="protein sequence ID" value="WGE11167.1"/>
    <property type="molecule type" value="Genomic_DNA"/>
</dbReference>
<feature type="transmembrane region" description="Helical" evidence="1">
    <location>
        <begin position="28"/>
        <end position="50"/>
    </location>
</feature>
<dbReference type="RefSeq" id="WP_021118212.1">
    <property type="nucleotide sequence ID" value="NZ_CP015099.1"/>
</dbReference>
<dbReference type="Proteomes" id="UP001222296">
    <property type="component" value="Chromosome"/>
</dbReference>
<reference evidence="3" key="2">
    <citation type="submission" date="2023-04" db="EMBL/GenBank/DDBJ databases">
        <title>Molecular characterization of the Integrative and Conjugative elements harboring multidrug-resistance gene from Glaesserella (Haemophilus) parasuis.</title>
        <authorList>
            <person name="Che Y."/>
            <person name="Zhou L."/>
        </authorList>
    </citation>
    <scope>NUCLEOTIDE SEQUENCE</scope>
    <source>
        <strain evidence="3">Z44</strain>
    </source>
</reference>
<proteinExistence type="predicted"/>
<dbReference type="EMBL" id="CP071491">
    <property type="protein sequence ID" value="QSX17949.1"/>
    <property type="molecule type" value="Genomic_DNA"/>
</dbReference>
<evidence type="ECO:0000256" key="1">
    <source>
        <dbReference type="SAM" id="Phobius"/>
    </source>
</evidence>
<keyword evidence="1" id="KW-0812">Transmembrane</keyword>
<keyword evidence="1" id="KW-1133">Transmembrane helix</keyword>
<evidence type="ECO:0000313" key="3">
    <source>
        <dbReference type="EMBL" id="WGE11167.1"/>
    </source>
</evidence>
<organism evidence="3 4">
    <name type="scientific">Glaesserella parasuis</name>
    <name type="common">Haemophilus parasuis</name>
    <dbReference type="NCBI Taxonomy" id="738"/>
    <lineage>
        <taxon>Bacteria</taxon>
        <taxon>Pseudomonadati</taxon>
        <taxon>Pseudomonadota</taxon>
        <taxon>Gammaproteobacteria</taxon>
        <taxon>Pasteurellales</taxon>
        <taxon>Pasteurellaceae</taxon>
        <taxon>Glaesserella</taxon>
    </lineage>
</organism>
<accession>A0AAJ6AL90</accession>
<keyword evidence="1" id="KW-0472">Membrane</keyword>
<evidence type="ECO:0000313" key="4">
    <source>
        <dbReference type="Proteomes" id="UP001222296"/>
    </source>
</evidence>